<feature type="non-terminal residue" evidence="4">
    <location>
        <position position="1"/>
    </location>
</feature>
<dbReference type="Pfam" id="PF00135">
    <property type="entry name" value="COesterase"/>
    <property type="match status" value="1"/>
</dbReference>
<keyword evidence="1" id="KW-0325">Glycoprotein</keyword>
<keyword evidence="3" id="KW-1185">Reference proteome</keyword>
<evidence type="ECO:0000313" key="3">
    <source>
        <dbReference type="Proteomes" id="UP000515158"/>
    </source>
</evidence>
<name>A0A6P9ALA2_THRPL</name>
<dbReference type="AlphaFoldDB" id="A0A6P9ALA2"/>
<dbReference type="Gene3D" id="3.40.50.1820">
    <property type="entry name" value="alpha/beta hydrolase"/>
    <property type="match status" value="1"/>
</dbReference>
<dbReference type="PANTHER" id="PTHR11559">
    <property type="entry name" value="CARBOXYLESTERASE"/>
    <property type="match status" value="1"/>
</dbReference>
<dbReference type="SUPFAM" id="SSF53474">
    <property type="entry name" value="alpha/beta-Hydrolases"/>
    <property type="match status" value="1"/>
</dbReference>
<dbReference type="GeneID" id="117654176"/>
<accession>A0A6P9ALA2</accession>
<dbReference type="KEGG" id="tpal:117654176"/>
<feature type="domain" description="Carboxylesterase type B" evidence="2">
    <location>
        <begin position="18"/>
        <end position="545"/>
    </location>
</feature>
<dbReference type="InterPro" id="IPR029058">
    <property type="entry name" value="AB_hydrolase_fold"/>
</dbReference>
<sequence length="572" mass="63800">FKSANPHILSSAQDQCPAPRVKVESGELLGLCRAANPQTGIPQYAAFLGVPYAKPPLGELRFKAPRPVEQWPGVREAVRFDQRCIQGSAEAQSGSEDCLHANVYSPWLQRPQNERGELLPVIVHVHGGTMKEGSGNIIRPDYFIAKDLVVVTFNYRLAQMGFFSLDNDLAPGNAGLKDIVAALRWVNTNIKAFGGDPDKVTIQGCSSAAAVVHWLTLLPDTEGLFRSAIIKSGSAMLSWAFADNSHLDLSGIAMDFYRKYFPNYNDTQLLHERSTLQLELGFTFAEEARTKNTPDTFQVPTIALESRPDGGEEPKLILKDAEAYILEPARSRVPIIMGMTSCEFDPYGIMYYMLGKLPPIESPLLERMVPRSVIPTDFAKKALGIDPAAYSHTFTEAADDFRQQLFNMSAYDTNCKLICRWQMYFSGMMIKADSARAIRMHAREGKAPVYAYSYDFPINGRCPLHATEDRKLWPEDEADVLPLNTTHPVSLNILRQVTLFSNFVKFGKPVPQTDDTVLPVEWTPMGEGRPGQPDEFLRIDANLTMDKGDLLGTFGPFWEQLYNKYRGGGDQI</sequence>
<dbReference type="InterPro" id="IPR002018">
    <property type="entry name" value="CarbesteraseB"/>
</dbReference>
<dbReference type="InterPro" id="IPR050309">
    <property type="entry name" value="Type-B_Carboxylest/Lipase"/>
</dbReference>
<dbReference type="OrthoDB" id="8191300at2759"/>
<reference evidence="4" key="1">
    <citation type="submission" date="2025-08" db="UniProtKB">
        <authorList>
            <consortium name="RefSeq"/>
        </authorList>
    </citation>
    <scope>IDENTIFICATION</scope>
    <source>
        <tissue evidence="4">Total insect</tissue>
    </source>
</reference>
<organism evidence="4">
    <name type="scientific">Thrips palmi</name>
    <name type="common">Melon thrips</name>
    <dbReference type="NCBI Taxonomy" id="161013"/>
    <lineage>
        <taxon>Eukaryota</taxon>
        <taxon>Metazoa</taxon>
        <taxon>Ecdysozoa</taxon>
        <taxon>Arthropoda</taxon>
        <taxon>Hexapoda</taxon>
        <taxon>Insecta</taxon>
        <taxon>Pterygota</taxon>
        <taxon>Neoptera</taxon>
        <taxon>Paraneoptera</taxon>
        <taxon>Thysanoptera</taxon>
        <taxon>Terebrantia</taxon>
        <taxon>Thripoidea</taxon>
        <taxon>Thripidae</taxon>
        <taxon>Thrips</taxon>
    </lineage>
</organism>
<gene>
    <name evidence="4" type="primary">LOC117654176</name>
</gene>
<evidence type="ECO:0000313" key="4">
    <source>
        <dbReference type="RefSeq" id="XP_034256291.1"/>
    </source>
</evidence>
<evidence type="ECO:0000259" key="2">
    <source>
        <dbReference type="Pfam" id="PF00135"/>
    </source>
</evidence>
<evidence type="ECO:0000256" key="1">
    <source>
        <dbReference type="ARBA" id="ARBA00023180"/>
    </source>
</evidence>
<proteinExistence type="predicted"/>
<protein>
    <submittedName>
        <fullName evidence="4">Juvenile hormone esterase-like</fullName>
    </submittedName>
</protein>
<dbReference type="InParanoid" id="A0A6P9ALA2"/>
<dbReference type="Proteomes" id="UP000515158">
    <property type="component" value="Unplaced"/>
</dbReference>
<dbReference type="RefSeq" id="XP_034256291.1">
    <property type="nucleotide sequence ID" value="XM_034400400.1"/>
</dbReference>